<keyword evidence="2" id="KW-1185">Reference proteome</keyword>
<evidence type="ECO:0000313" key="1">
    <source>
        <dbReference type="EMBL" id="MDD1125556.1"/>
    </source>
</evidence>
<protein>
    <submittedName>
        <fullName evidence="1">TIGR04255 family protein</fullName>
    </submittedName>
</protein>
<evidence type="ECO:0000313" key="2">
    <source>
        <dbReference type="Proteomes" id="UP001150531"/>
    </source>
</evidence>
<dbReference type="EMBL" id="JAMDGS010000009">
    <property type="protein sequence ID" value="MDD1125556.1"/>
    <property type="molecule type" value="Genomic_DNA"/>
</dbReference>
<reference evidence="1" key="1">
    <citation type="submission" date="2022-05" db="EMBL/GenBank/DDBJ databases">
        <title>Novel Pseudomonas spp. Isolated from a Rainbow Trout Aquaculture Facility.</title>
        <authorList>
            <person name="Testerman T."/>
            <person name="Graf J."/>
        </authorList>
    </citation>
    <scope>NUCLEOTIDE SEQUENCE</scope>
    <source>
        <strain evidence="1">ID386</strain>
    </source>
</reference>
<sequence length="266" mass="30543">MTTRTGILKNSPLTMVFASVRFTPWPVLGKRIDEIQNDLRDVLPLMHRIEVEAPEGMPTAMFSSEAWMLISLDKSYGVQITKDQLLIFCPKYHHYDDFEAKIDRVLSTLLTHMKFMNVLNMGVRFIDHVKPKQGEKSSHYISEKFLAPSIENYNTLGGQFFNEYSCDNHRIRVNVLNMPGALPVPQDAIPVLAIFNGIEAPLKLEQLKPEELLVDMDAVTMFPSAEKLAKETIIFELRKLHTVANNFFRHTEMFSDHAFKVWKGES</sequence>
<accession>A0ABT5PNU7</accession>
<dbReference type="NCBIfam" id="TIGR04255">
    <property type="entry name" value="sporadTIGR04255"/>
    <property type="match status" value="1"/>
</dbReference>
<comment type="caution">
    <text evidence="1">The sequence shown here is derived from an EMBL/GenBank/DDBJ whole genome shotgun (WGS) entry which is preliminary data.</text>
</comment>
<dbReference type="Proteomes" id="UP001150531">
    <property type="component" value="Unassembled WGS sequence"/>
</dbReference>
<gene>
    <name evidence="1" type="ORF">M5G18_13255</name>
</gene>
<dbReference type="InterPro" id="IPR026349">
    <property type="entry name" value="CHP04255"/>
</dbReference>
<organism evidence="1 2">
    <name type="scientific">Pseudomonas aphyarum</name>
    <dbReference type="NCBI Taxonomy" id="2942629"/>
    <lineage>
        <taxon>Bacteria</taxon>
        <taxon>Pseudomonadati</taxon>
        <taxon>Pseudomonadota</taxon>
        <taxon>Gammaproteobacteria</taxon>
        <taxon>Pseudomonadales</taxon>
        <taxon>Pseudomonadaceae</taxon>
        <taxon>Pseudomonas</taxon>
    </lineage>
</organism>
<name>A0ABT5PNU7_9PSED</name>
<proteinExistence type="predicted"/>
<dbReference type="RefSeq" id="WP_273897977.1">
    <property type="nucleotide sequence ID" value="NZ_JAMDGS010000009.1"/>
</dbReference>